<dbReference type="GO" id="GO:0016787">
    <property type="term" value="F:hydrolase activity"/>
    <property type="evidence" value="ECO:0007669"/>
    <property type="project" value="InterPro"/>
</dbReference>
<dbReference type="Pfam" id="PF07687">
    <property type="entry name" value="M20_dimer"/>
    <property type="match status" value="1"/>
</dbReference>
<evidence type="ECO:0000256" key="2">
    <source>
        <dbReference type="PIRSR" id="PIRSR005962-1"/>
    </source>
</evidence>
<dbReference type="OrthoDB" id="6119954at2759"/>
<feature type="binding site" evidence="2">
    <location>
        <position position="180"/>
    </location>
    <ligand>
        <name>Mn(2+)</name>
        <dbReference type="ChEBI" id="CHEBI:29035"/>
        <label>2</label>
    </ligand>
</feature>
<dbReference type="PIRSF" id="PIRSF005962">
    <property type="entry name" value="Pept_M20D_amidohydro"/>
    <property type="match status" value="1"/>
</dbReference>
<dbReference type="SUPFAM" id="SSF53187">
    <property type="entry name" value="Zn-dependent exopeptidases"/>
    <property type="match status" value="1"/>
</dbReference>
<gene>
    <name evidence="4" type="ORF">PDIGIT_LOCUS9083</name>
</gene>
<accession>A0A9W4UHW3</accession>
<dbReference type="Gene3D" id="3.30.70.360">
    <property type="match status" value="1"/>
</dbReference>
<evidence type="ECO:0000313" key="5">
    <source>
        <dbReference type="Proteomes" id="UP001152607"/>
    </source>
</evidence>
<sequence>MKKYVQWPPNFGFKTAADHRNPSDKHFHRHPELSFQEKETAARISHELGKLGNFEIQSGIGGHGVAAVLKNGPGKSILLRADIDGLPVEEKTNVPYASKERMKDDADGVEKPTMHACGHDVHITALLMAAETLSKAQSEWKGTLILVFQPAEERAGGARAMIADGLYDKVPSPDVVVGGHVVPFREGVIGTKHGLIASAADSFDLHIEGRQAHASTPHVGIDPIVQAASTILRLQTIVSREVDPSDFGVVTVSSIHSGDAVNIIPQSADVKLNVRTGVPLTRERVLKSISRIISAEAQASNAPIEPTLTPTINFPFLYNDATVTAALEQTFAAHFGDEYSDNIPRLQGSEDFGILATAIEKPSCFFLYGGVEKGLYDKLVEEGRGNEIPGNHSPHFLPTVDSVRVGCEAYVVSALTFMGKGEEGS</sequence>
<dbReference type="InterPro" id="IPR017439">
    <property type="entry name" value="Amidohydrolase"/>
</dbReference>
<evidence type="ECO:0000313" key="4">
    <source>
        <dbReference type="EMBL" id="CAI6335994.1"/>
    </source>
</evidence>
<reference evidence="4" key="1">
    <citation type="submission" date="2023-01" db="EMBL/GenBank/DDBJ databases">
        <authorList>
            <person name="Van Ghelder C."/>
            <person name="Rancurel C."/>
        </authorList>
    </citation>
    <scope>NUCLEOTIDE SEQUENCE</scope>
    <source>
        <strain evidence="4">CNCM I-4278</strain>
    </source>
</reference>
<evidence type="ECO:0000256" key="1">
    <source>
        <dbReference type="ARBA" id="ARBA00006247"/>
    </source>
</evidence>
<dbReference type="GO" id="GO:0046872">
    <property type="term" value="F:metal ion binding"/>
    <property type="evidence" value="ECO:0007669"/>
    <property type="project" value="UniProtKB-KW"/>
</dbReference>
<protein>
    <recommendedName>
        <fullName evidence="3">Peptidase M20 dimerisation domain-containing protein</fullName>
    </recommendedName>
</protein>
<dbReference type="Pfam" id="PF01546">
    <property type="entry name" value="Peptidase_M20"/>
    <property type="match status" value="1"/>
</dbReference>
<keyword evidence="2" id="KW-0464">Manganese</keyword>
<feature type="binding site" evidence="2">
    <location>
        <position position="392"/>
    </location>
    <ligand>
        <name>Mn(2+)</name>
        <dbReference type="ChEBI" id="CHEBI:29035"/>
        <label>2</label>
    </ligand>
</feature>
<comment type="similarity">
    <text evidence="1">Belongs to the peptidase M20A family.</text>
</comment>
<dbReference type="InterPro" id="IPR011650">
    <property type="entry name" value="Peptidase_M20_dimer"/>
</dbReference>
<comment type="cofactor">
    <cofactor evidence="2">
        <name>Mn(2+)</name>
        <dbReference type="ChEBI" id="CHEBI:29035"/>
    </cofactor>
    <text evidence="2">The Mn(2+) ion enhances activity.</text>
</comment>
<dbReference type="PANTHER" id="PTHR11014">
    <property type="entry name" value="PEPTIDASE M20 FAMILY MEMBER"/>
    <property type="match status" value="1"/>
</dbReference>
<feature type="binding site" evidence="2">
    <location>
        <position position="153"/>
    </location>
    <ligand>
        <name>Mn(2+)</name>
        <dbReference type="ChEBI" id="CHEBI:29035"/>
        <label>2</label>
    </ligand>
</feature>
<dbReference type="Gene3D" id="3.40.630.10">
    <property type="entry name" value="Zn peptidases"/>
    <property type="match status" value="1"/>
</dbReference>
<proteinExistence type="inferred from homology"/>
<dbReference type="EMBL" id="CAOQHR010000006">
    <property type="protein sequence ID" value="CAI6335994.1"/>
    <property type="molecule type" value="Genomic_DNA"/>
</dbReference>
<dbReference type="PANTHER" id="PTHR11014:SF63">
    <property type="entry name" value="METALLOPEPTIDASE, PUTATIVE (AFU_ORTHOLOGUE AFUA_6G09600)-RELATED"/>
    <property type="match status" value="1"/>
</dbReference>
<name>A0A9W4UHW3_9PLEO</name>
<feature type="binding site" evidence="2">
    <location>
        <position position="119"/>
    </location>
    <ligand>
        <name>Mn(2+)</name>
        <dbReference type="ChEBI" id="CHEBI:29035"/>
        <label>2</label>
    </ligand>
</feature>
<dbReference type="InterPro" id="IPR002933">
    <property type="entry name" value="Peptidase_M20"/>
</dbReference>
<comment type="caution">
    <text evidence="4">The sequence shown here is derived from an EMBL/GenBank/DDBJ whole genome shotgun (WGS) entry which is preliminary data.</text>
</comment>
<dbReference type="Proteomes" id="UP001152607">
    <property type="component" value="Unassembled WGS sequence"/>
</dbReference>
<dbReference type="AlphaFoldDB" id="A0A9W4UHW3"/>
<dbReference type="SUPFAM" id="SSF55031">
    <property type="entry name" value="Bacterial exopeptidase dimerisation domain"/>
    <property type="match status" value="1"/>
</dbReference>
<feature type="binding site" evidence="2">
    <location>
        <position position="117"/>
    </location>
    <ligand>
        <name>Mn(2+)</name>
        <dbReference type="ChEBI" id="CHEBI:29035"/>
        <label>2</label>
    </ligand>
</feature>
<keyword evidence="5" id="KW-1185">Reference proteome</keyword>
<feature type="domain" description="Peptidase M20 dimerisation" evidence="3">
    <location>
        <begin position="202"/>
        <end position="298"/>
    </location>
</feature>
<dbReference type="InterPro" id="IPR036264">
    <property type="entry name" value="Bact_exopeptidase_dim_dom"/>
</dbReference>
<organism evidence="4 5">
    <name type="scientific">Periconia digitata</name>
    <dbReference type="NCBI Taxonomy" id="1303443"/>
    <lineage>
        <taxon>Eukaryota</taxon>
        <taxon>Fungi</taxon>
        <taxon>Dikarya</taxon>
        <taxon>Ascomycota</taxon>
        <taxon>Pezizomycotina</taxon>
        <taxon>Dothideomycetes</taxon>
        <taxon>Pleosporomycetidae</taxon>
        <taxon>Pleosporales</taxon>
        <taxon>Massarineae</taxon>
        <taxon>Periconiaceae</taxon>
        <taxon>Periconia</taxon>
    </lineage>
</organism>
<keyword evidence="2" id="KW-0479">Metal-binding</keyword>
<dbReference type="NCBIfam" id="TIGR01891">
    <property type="entry name" value="amidohydrolases"/>
    <property type="match status" value="1"/>
</dbReference>
<evidence type="ECO:0000259" key="3">
    <source>
        <dbReference type="Pfam" id="PF07687"/>
    </source>
</evidence>